<comment type="similarity">
    <text evidence="1 4">Belongs to the D-isomer specific 2-hydroxyacid dehydrogenase family.</text>
</comment>
<dbReference type="InterPro" id="IPR015878">
    <property type="entry name" value="Ado_hCys_hydrolase_NAD-bd"/>
</dbReference>
<evidence type="ECO:0000256" key="3">
    <source>
        <dbReference type="ARBA" id="ARBA00023027"/>
    </source>
</evidence>
<protein>
    <submittedName>
        <fullName evidence="6">2-hydroxyacid dehydrogenase</fullName>
    </submittedName>
</protein>
<dbReference type="SUPFAM" id="SSF51735">
    <property type="entry name" value="NAD(P)-binding Rossmann-fold domains"/>
    <property type="match status" value="1"/>
</dbReference>
<dbReference type="SMART" id="SM00997">
    <property type="entry name" value="AdoHcyase_NAD"/>
    <property type="match status" value="1"/>
</dbReference>
<evidence type="ECO:0000259" key="5">
    <source>
        <dbReference type="SMART" id="SM00997"/>
    </source>
</evidence>
<evidence type="ECO:0000256" key="2">
    <source>
        <dbReference type="ARBA" id="ARBA00023002"/>
    </source>
</evidence>
<dbReference type="SUPFAM" id="SSF52283">
    <property type="entry name" value="Formate/glycerate dehydrogenase catalytic domain-like"/>
    <property type="match status" value="1"/>
</dbReference>
<dbReference type="PANTHER" id="PTHR43026">
    <property type="entry name" value="2-HYDROXYACID DEHYDROGENASE HOMOLOG 1-RELATED"/>
    <property type="match status" value="1"/>
</dbReference>
<keyword evidence="2 4" id="KW-0560">Oxidoreductase</keyword>
<dbReference type="InterPro" id="IPR036291">
    <property type="entry name" value="NAD(P)-bd_dom_sf"/>
</dbReference>
<dbReference type="Pfam" id="PF02826">
    <property type="entry name" value="2-Hacid_dh_C"/>
    <property type="match status" value="1"/>
</dbReference>
<name>A0A6I3XI07_9BURK</name>
<dbReference type="Proteomes" id="UP000431684">
    <property type="component" value="Unassembled WGS sequence"/>
</dbReference>
<dbReference type="AlphaFoldDB" id="A0A6I3XI07"/>
<gene>
    <name evidence="6" type="ORF">GJV26_27410</name>
</gene>
<dbReference type="GO" id="GO:0008720">
    <property type="term" value="F:D-lactate dehydrogenase (NAD+) activity"/>
    <property type="evidence" value="ECO:0007669"/>
    <property type="project" value="TreeGrafter"/>
</dbReference>
<accession>A0A6I3XI07</accession>
<dbReference type="Gene3D" id="3.40.50.720">
    <property type="entry name" value="NAD(P)-binding Rossmann-like Domain"/>
    <property type="match status" value="2"/>
</dbReference>
<evidence type="ECO:0000256" key="1">
    <source>
        <dbReference type="ARBA" id="ARBA00005854"/>
    </source>
</evidence>
<evidence type="ECO:0000313" key="7">
    <source>
        <dbReference type="Proteomes" id="UP000431684"/>
    </source>
</evidence>
<dbReference type="PROSITE" id="PS00670">
    <property type="entry name" value="D_2_HYDROXYACID_DH_2"/>
    <property type="match status" value="1"/>
</dbReference>
<dbReference type="InterPro" id="IPR006140">
    <property type="entry name" value="D-isomer_DH_NAD-bd"/>
</dbReference>
<feature type="domain" description="S-adenosyl-L-homocysteine hydrolase NAD binding" evidence="5">
    <location>
        <begin position="140"/>
        <end position="306"/>
    </location>
</feature>
<dbReference type="PROSITE" id="PS00065">
    <property type="entry name" value="D_2_HYDROXYACID_DH_1"/>
    <property type="match status" value="1"/>
</dbReference>
<evidence type="ECO:0000256" key="4">
    <source>
        <dbReference type="RuleBase" id="RU003719"/>
    </source>
</evidence>
<dbReference type="InterPro" id="IPR058205">
    <property type="entry name" value="D-LDH-like"/>
</dbReference>
<dbReference type="RefSeq" id="WP_155711754.1">
    <property type="nucleotide sequence ID" value="NZ_BMWU01000042.1"/>
</dbReference>
<sequence length="346" mass="36879">MTAPQSNPHPVRVAMFSAQPYDRRFFEEARAAGGPGRGDIAIDYHDTALDIGTAVLAQGCGAVCVFVNDVLDAAVLERLHGGGVRAILLRCAGFNNVDLAALARLGMFAARVPAYSPEAVAEHALAMILTLNRHTHRAFNRVREGNFALDGLLGFTLHGKTAGIVGTGKIGLATARILRGFGCRVLGYDPYPSPAFEALGSMVPLDELLELSDIVSLHCPLTEATRHLVSHATLGRMKAGAMLVNTSRGALVDTAAVIEALKSRRLGALAIDVYEQESALFFRDHSSDIIADDVFGRLTSFPNVLITGHQGFFTVEALREIAAITFDNLACWRSGGACANMLPSPD</sequence>
<dbReference type="InterPro" id="IPR029752">
    <property type="entry name" value="D-isomer_DH_CS1"/>
</dbReference>
<comment type="caution">
    <text evidence="6">The sequence shown here is derived from an EMBL/GenBank/DDBJ whole genome shotgun (WGS) entry which is preliminary data.</text>
</comment>
<dbReference type="PANTHER" id="PTHR43026:SF1">
    <property type="entry name" value="2-HYDROXYACID DEHYDROGENASE HOMOLOG 1-RELATED"/>
    <property type="match status" value="1"/>
</dbReference>
<dbReference type="InterPro" id="IPR029753">
    <property type="entry name" value="D-isomer_DH_CS"/>
</dbReference>
<evidence type="ECO:0000313" key="6">
    <source>
        <dbReference type="EMBL" id="MUI16157.1"/>
    </source>
</evidence>
<reference evidence="6 7" key="1">
    <citation type="submission" date="2019-11" db="EMBL/GenBank/DDBJ databases">
        <title>Draft Genome Sequences of Six Type Strains of the Genus Massilia.</title>
        <authorList>
            <person name="Miess H."/>
            <person name="Frediansyah A."/>
            <person name="Goeker M."/>
            <person name="Gross H."/>
        </authorList>
    </citation>
    <scope>NUCLEOTIDE SEQUENCE [LARGE SCALE GENOMIC DNA]</scope>
    <source>
        <strain evidence="6 7">DSM 17513</strain>
    </source>
</reference>
<organism evidence="6 7">
    <name type="scientific">Pseudoduganella dura</name>
    <dbReference type="NCBI Taxonomy" id="321982"/>
    <lineage>
        <taxon>Bacteria</taxon>
        <taxon>Pseudomonadati</taxon>
        <taxon>Pseudomonadota</taxon>
        <taxon>Betaproteobacteria</taxon>
        <taxon>Burkholderiales</taxon>
        <taxon>Oxalobacteraceae</taxon>
        <taxon>Telluria group</taxon>
        <taxon>Pseudoduganella</taxon>
    </lineage>
</organism>
<dbReference type="CDD" id="cd12183">
    <property type="entry name" value="LDH_like_2"/>
    <property type="match status" value="1"/>
</dbReference>
<keyword evidence="3" id="KW-0520">NAD</keyword>
<dbReference type="EMBL" id="WNWM01000002">
    <property type="protein sequence ID" value="MUI16157.1"/>
    <property type="molecule type" value="Genomic_DNA"/>
</dbReference>
<dbReference type="InterPro" id="IPR006139">
    <property type="entry name" value="D-isomer_2_OHA_DH_cat_dom"/>
</dbReference>
<dbReference type="GO" id="GO:0051287">
    <property type="term" value="F:NAD binding"/>
    <property type="evidence" value="ECO:0007669"/>
    <property type="project" value="InterPro"/>
</dbReference>
<proteinExistence type="inferred from homology"/>
<dbReference type="Pfam" id="PF00389">
    <property type="entry name" value="2-Hacid_dh"/>
    <property type="match status" value="1"/>
</dbReference>
<dbReference type="OrthoDB" id="9805416at2"/>
<keyword evidence="7" id="KW-1185">Reference proteome</keyword>
<dbReference type="PROSITE" id="PS00671">
    <property type="entry name" value="D_2_HYDROXYACID_DH_3"/>
    <property type="match status" value="1"/>
</dbReference>